<dbReference type="AlphaFoldDB" id="A0A6M3HRS4"/>
<dbReference type="KEGG" id="afri:E3E15_00180"/>
<dbReference type="Pfam" id="PF12092">
    <property type="entry name" value="DUF3568"/>
    <property type="match status" value="1"/>
</dbReference>
<name>A0A6M3HRS4_9GAMM</name>
<accession>A0A6M3HRS4</accession>
<dbReference type="InterPro" id="IPR021952">
    <property type="entry name" value="Flpp3-like"/>
</dbReference>
<keyword evidence="2" id="KW-1185">Reference proteome</keyword>
<gene>
    <name evidence="1" type="ORF">E3E15_00180</name>
</gene>
<proteinExistence type="predicted"/>
<sequence length="131" mass="13950">MKAKKIITVGLLCVSFLLLNSCVLLLGAAAGAGTIAYVDGKYSMNLEGSITKIYNAALEAIQNNNDLVITAKTITATQAMIKGSTKTDSTDFYVQIDKITDNASKVTIKFGTFGDQAMSSTLMDQIQKNAK</sequence>
<evidence type="ECO:0000313" key="1">
    <source>
        <dbReference type="EMBL" id="QIV93859.1"/>
    </source>
</evidence>
<reference evidence="1 2" key="1">
    <citation type="submission" date="2019-03" db="EMBL/GenBank/DDBJ databases">
        <title>Complete Genome Sequence of Allofrancisella frigidaquae Strain SYSU 10HL1970 Isolated from Water-Cooling Systems in China.</title>
        <authorList>
            <person name="Ohrman C."/>
            <person name="Uneklint I."/>
            <person name="Sjodin A."/>
        </authorList>
    </citation>
    <scope>NUCLEOTIDE SEQUENCE [LARGE SCALE GENOMIC DNA]</scope>
    <source>
        <strain evidence="1 2">SYSU 10HL1970</strain>
    </source>
</reference>
<evidence type="ECO:0000313" key="2">
    <source>
        <dbReference type="Proteomes" id="UP000503320"/>
    </source>
</evidence>
<dbReference type="EMBL" id="CP038017">
    <property type="protein sequence ID" value="QIV93859.1"/>
    <property type="molecule type" value="Genomic_DNA"/>
</dbReference>
<protein>
    <submittedName>
        <fullName evidence="1">DUF3568 family protein</fullName>
    </submittedName>
</protein>
<dbReference type="Proteomes" id="UP000503320">
    <property type="component" value="Chromosome"/>
</dbReference>
<dbReference type="RefSeq" id="WP_035720612.1">
    <property type="nucleotide sequence ID" value="NZ_CP038017.1"/>
</dbReference>
<organism evidence="1 2">
    <name type="scientific">Allofrancisella frigidaquae</name>
    <dbReference type="NCBI Taxonomy" id="1085644"/>
    <lineage>
        <taxon>Bacteria</taxon>
        <taxon>Pseudomonadati</taxon>
        <taxon>Pseudomonadota</taxon>
        <taxon>Gammaproteobacteria</taxon>
        <taxon>Thiotrichales</taxon>
        <taxon>Francisellaceae</taxon>
        <taxon>Allofrancisella</taxon>
    </lineage>
</organism>